<dbReference type="AlphaFoldDB" id="A0A3E1NXW8"/>
<sequence>MIEKKVEEINLLKRQIAALNIDQDWDDAFLEKVKVDFTYNSNKIEGVTLTYGQTLKLLKDFVTPQNAIPGELLDLINHQRVLDNVFKNYRAETFSVDNIKALHKELMKDLAQWTDDSLYSPGRFKIFENVTVRSNGKIHSYLLPTEVPKAMDDLIGEINNRLANIDEENIETHPLTIATFFHQQFLNKIHPFNDGNGRIGRLFTNLILLKKGYPPIFIKDVDRKEYLNRFEQSDADFSPMLDFLADRLIESLKLKLEFFQRN</sequence>
<proteinExistence type="predicted"/>
<dbReference type="GO" id="GO:0005524">
    <property type="term" value="F:ATP binding"/>
    <property type="evidence" value="ECO:0007669"/>
    <property type="project" value="UniProtKB-KW"/>
</dbReference>
<dbReference type="InterPro" id="IPR003812">
    <property type="entry name" value="Fido"/>
</dbReference>
<protein>
    <submittedName>
        <fullName evidence="5">Fic family protein</fullName>
    </submittedName>
</protein>
<gene>
    <name evidence="5" type="ORF">DXN04_24275</name>
</gene>
<evidence type="ECO:0000259" key="4">
    <source>
        <dbReference type="PROSITE" id="PS51459"/>
    </source>
</evidence>
<dbReference type="OrthoDB" id="9814400at2"/>
<dbReference type="SUPFAM" id="SSF140931">
    <property type="entry name" value="Fic-like"/>
    <property type="match status" value="1"/>
</dbReference>
<feature type="binding site" evidence="2">
    <location>
        <begin position="194"/>
        <end position="201"/>
    </location>
    <ligand>
        <name>ATP</name>
        <dbReference type="ChEBI" id="CHEBI:30616"/>
    </ligand>
</feature>
<accession>A0A3E1NXW8</accession>
<dbReference type="RefSeq" id="WP_116855976.1">
    <property type="nucleotide sequence ID" value="NZ_QTJV01000009.1"/>
</dbReference>
<dbReference type="PROSITE" id="PS51459">
    <property type="entry name" value="FIDO"/>
    <property type="match status" value="1"/>
</dbReference>
<dbReference type="EMBL" id="QTJV01000009">
    <property type="protein sequence ID" value="RFM32786.1"/>
    <property type="molecule type" value="Genomic_DNA"/>
</dbReference>
<feature type="active site" evidence="1">
    <location>
        <position position="190"/>
    </location>
</feature>
<evidence type="ECO:0000313" key="6">
    <source>
        <dbReference type="Proteomes" id="UP000261174"/>
    </source>
</evidence>
<keyword evidence="2" id="KW-0547">Nucleotide-binding</keyword>
<evidence type="ECO:0000256" key="2">
    <source>
        <dbReference type="PIRSR" id="PIRSR640198-2"/>
    </source>
</evidence>
<keyword evidence="6" id="KW-1185">Reference proteome</keyword>
<feature type="site" description="Important for autoinhibition of adenylyltransferase activity" evidence="3">
    <location>
        <position position="45"/>
    </location>
</feature>
<feature type="domain" description="Fido" evidence="4">
    <location>
        <begin position="94"/>
        <end position="246"/>
    </location>
</feature>
<dbReference type="Pfam" id="PF02661">
    <property type="entry name" value="Fic"/>
    <property type="match status" value="1"/>
</dbReference>
<evidence type="ECO:0000313" key="5">
    <source>
        <dbReference type="EMBL" id="RFM32786.1"/>
    </source>
</evidence>
<name>A0A3E1NXW8_9BACT</name>
<keyword evidence="2" id="KW-0067">ATP-binding</keyword>
<evidence type="ECO:0000256" key="3">
    <source>
        <dbReference type="PIRSR" id="PIRSR640198-3"/>
    </source>
</evidence>
<dbReference type="PANTHER" id="PTHR13504">
    <property type="entry name" value="FIDO DOMAIN-CONTAINING PROTEIN DDB_G0283145"/>
    <property type="match status" value="1"/>
</dbReference>
<dbReference type="InterPro" id="IPR036597">
    <property type="entry name" value="Fido-like_dom_sf"/>
</dbReference>
<dbReference type="PANTHER" id="PTHR13504:SF38">
    <property type="entry name" value="FIDO DOMAIN-CONTAINING PROTEIN"/>
    <property type="match status" value="1"/>
</dbReference>
<evidence type="ECO:0000256" key="1">
    <source>
        <dbReference type="PIRSR" id="PIRSR640198-1"/>
    </source>
</evidence>
<reference evidence="5 6" key="1">
    <citation type="submission" date="2018-08" db="EMBL/GenBank/DDBJ databases">
        <title>Chitinophaga sp. K20C18050901, a novel bacterium isolated from forest soil.</title>
        <authorList>
            <person name="Wang C."/>
        </authorList>
    </citation>
    <scope>NUCLEOTIDE SEQUENCE [LARGE SCALE GENOMIC DNA]</scope>
    <source>
        <strain evidence="5 6">K20C18050901</strain>
    </source>
</reference>
<dbReference type="Proteomes" id="UP000261174">
    <property type="component" value="Unassembled WGS sequence"/>
</dbReference>
<dbReference type="InterPro" id="IPR040198">
    <property type="entry name" value="Fido_containing"/>
</dbReference>
<dbReference type="Gene3D" id="1.10.3290.10">
    <property type="entry name" value="Fido-like domain"/>
    <property type="match status" value="1"/>
</dbReference>
<organism evidence="5 6">
    <name type="scientific">Chitinophaga silvisoli</name>
    <dbReference type="NCBI Taxonomy" id="2291814"/>
    <lineage>
        <taxon>Bacteria</taxon>
        <taxon>Pseudomonadati</taxon>
        <taxon>Bacteroidota</taxon>
        <taxon>Chitinophagia</taxon>
        <taxon>Chitinophagales</taxon>
        <taxon>Chitinophagaceae</taxon>
        <taxon>Chitinophaga</taxon>
    </lineage>
</organism>
<comment type="caution">
    <text evidence="5">The sequence shown here is derived from an EMBL/GenBank/DDBJ whole genome shotgun (WGS) entry which is preliminary data.</text>
</comment>